<reference evidence="2 3" key="1">
    <citation type="journal article" date="2014" name="Genome Announc.">
        <title>Draft genome sequence of the pathogenic fungus Scedosporium apiospermum.</title>
        <authorList>
            <person name="Vandeputte P."/>
            <person name="Ghamrawi S."/>
            <person name="Rechenmann M."/>
            <person name="Iltis A."/>
            <person name="Giraud S."/>
            <person name="Fleury M."/>
            <person name="Thornton C."/>
            <person name="Delhaes L."/>
            <person name="Meyer W."/>
            <person name="Papon N."/>
            <person name="Bouchara J.P."/>
        </authorList>
    </citation>
    <scope>NUCLEOTIDE SEQUENCE [LARGE SCALE GENOMIC DNA]</scope>
    <source>
        <strain evidence="2 3">IHEM 14462</strain>
    </source>
</reference>
<gene>
    <name evidence="2" type="ORF">SAPIO_CDS8844</name>
</gene>
<protein>
    <submittedName>
        <fullName evidence="2">Uncharacterized protein</fullName>
    </submittedName>
</protein>
<sequence length="146" mass="16810">MGLFSGAARILSFLARLGAFISSVIVLGILGRMFWRLHRLHRHYGRKLIYVISLATLSIPLALLLLLPFMFTFWAFPLDFAFFVMWMVAFALLTNVRLISHFPMGFLADRKCICFLINFLLGMYKTFTRKKEKRHGTEQAMAQTAA</sequence>
<organism evidence="2 3">
    <name type="scientific">Pseudallescheria apiosperma</name>
    <name type="common">Scedosporium apiospermum</name>
    <dbReference type="NCBI Taxonomy" id="563466"/>
    <lineage>
        <taxon>Eukaryota</taxon>
        <taxon>Fungi</taxon>
        <taxon>Dikarya</taxon>
        <taxon>Ascomycota</taxon>
        <taxon>Pezizomycotina</taxon>
        <taxon>Sordariomycetes</taxon>
        <taxon>Hypocreomycetidae</taxon>
        <taxon>Microascales</taxon>
        <taxon>Microascaceae</taxon>
        <taxon>Scedosporium</taxon>
    </lineage>
</organism>
<dbReference type="HOGENOM" id="CLU_1778539_0_0_1"/>
<dbReference type="GeneID" id="27727916"/>
<keyword evidence="3" id="KW-1185">Reference proteome</keyword>
<dbReference type="OrthoDB" id="4074965at2759"/>
<keyword evidence="1" id="KW-1133">Transmembrane helix</keyword>
<keyword evidence="1" id="KW-0472">Membrane</keyword>
<dbReference type="VEuPathDB" id="FungiDB:SAPIO_CDS8844"/>
<dbReference type="OMA" id="LISHFPM"/>
<comment type="caution">
    <text evidence="2">The sequence shown here is derived from an EMBL/GenBank/DDBJ whole genome shotgun (WGS) entry which is preliminary data.</text>
</comment>
<feature type="transmembrane region" description="Helical" evidence="1">
    <location>
        <begin position="47"/>
        <end position="74"/>
    </location>
</feature>
<dbReference type="EMBL" id="JOWA01000132">
    <property type="protein sequence ID" value="KEZ39891.1"/>
    <property type="molecule type" value="Genomic_DNA"/>
</dbReference>
<dbReference type="KEGG" id="sapo:SAPIO_CDS8844"/>
<feature type="transmembrane region" description="Helical" evidence="1">
    <location>
        <begin position="13"/>
        <end position="35"/>
    </location>
</feature>
<evidence type="ECO:0000313" key="2">
    <source>
        <dbReference type="EMBL" id="KEZ39891.1"/>
    </source>
</evidence>
<keyword evidence="1" id="KW-0812">Transmembrane</keyword>
<dbReference type="PANTHER" id="PTHR39608:SF1">
    <property type="entry name" value="INTEGRAL MEMBRANE PROTEIN (AFU_ORTHOLOGUE AFUA_5G08640)"/>
    <property type="match status" value="1"/>
</dbReference>
<evidence type="ECO:0000256" key="1">
    <source>
        <dbReference type="SAM" id="Phobius"/>
    </source>
</evidence>
<dbReference type="Proteomes" id="UP000028545">
    <property type="component" value="Unassembled WGS sequence"/>
</dbReference>
<feature type="transmembrane region" description="Helical" evidence="1">
    <location>
        <begin position="80"/>
        <end position="100"/>
    </location>
</feature>
<name>A0A084FXS9_PSEDA</name>
<dbReference type="AlphaFoldDB" id="A0A084FXS9"/>
<dbReference type="PANTHER" id="PTHR39608">
    <property type="entry name" value="INTEGRAL MEMBRANE PROTEIN (AFU_ORTHOLOGUE AFUA_5G08640)"/>
    <property type="match status" value="1"/>
</dbReference>
<proteinExistence type="predicted"/>
<accession>A0A084FXS9</accession>
<dbReference type="RefSeq" id="XP_016639690.1">
    <property type="nucleotide sequence ID" value="XM_016790387.1"/>
</dbReference>
<evidence type="ECO:0000313" key="3">
    <source>
        <dbReference type="Proteomes" id="UP000028545"/>
    </source>
</evidence>